<accession>A0A2T7CWZ4</accession>
<keyword evidence="2" id="KW-0808">Transferase</keyword>
<dbReference type="Pfam" id="PF02458">
    <property type="entry name" value="Transferase"/>
    <property type="match status" value="2"/>
</dbReference>
<dbReference type="Proteomes" id="UP000244336">
    <property type="component" value="Chromosome 7"/>
</dbReference>
<evidence type="ECO:0000313" key="5">
    <source>
        <dbReference type="Proteomes" id="UP000244336"/>
    </source>
</evidence>
<dbReference type="PANTHER" id="PTHR31642:SF11">
    <property type="entry name" value="SHIKIMATE O-HYDROXYCINNAMOYLTRANSFERASE"/>
    <property type="match status" value="1"/>
</dbReference>
<dbReference type="Gramene" id="PUZ47868">
    <property type="protein sequence ID" value="PUZ47868"/>
    <property type="gene ID" value="GQ55_7G200600"/>
</dbReference>
<protein>
    <submittedName>
        <fullName evidence="4">Uncharacterized protein</fullName>
    </submittedName>
</protein>
<dbReference type="GO" id="GO:0016747">
    <property type="term" value="F:acyltransferase activity, transferring groups other than amino-acyl groups"/>
    <property type="evidence" value="ECO:0007669"/>
    <property type="project" value="TreeGrafter"/>
</dbReference>
<dbReference type="InterPro" id="IPR050317">
    <property type="entry name" value="Plant_Fungal_Acyltransferase"/>
</dbReference>
<dbReference type="OrthoDB" id="671439at2759"/>
<dbReference type="InterPro" id="IPR023213">
    <property type="entry name" value="CAT-like_dom_sf"/>
</dbReference>
<comment type="similarity">
    <text evidence="1">Belongs to the plant acyltransferase family.</text>
</comment>
<sequence length="398" mass="43707">MAMELAVRWNVSRGTTIVRPAREAPRRRLWLSDLDLVMPRIHTPSVYSYRRPEGPAPEPEGFFDGKRMRRALAEALVPFYPMAGRLARDEDGRLEIDCNGEGVLFVEADAPDTAVDDYGDFAPTVEFNRLIPAVDYTGDISSFPFVVLQLTYFKCGGVSLGVGIYHNVADGMSSLHFINSWSGLCHGTQISVMPFIDHTLLRSCYPPTPSFQHALVSKSVPLSTAVGIFKLTLADLTRLRSQLPSGEGAPRLPPEQPTKLFCATDGRQRLQPPLPDGYFGNVIFTATPLAEAGKVTSGLADGAAVIQGALDRMDSDYCRSQCYLGNIFRCPNLGLTSWTRLPVHDADFGWGRPVFMGPITCEGLGFVLPSANGDGSLSIVISLQAEHMEKFRKLIFEF</sequence>
<evidence type="ECO:0000256" key="3">
    <source>
        <dbReference type="ARBA" id="ARBA00023315"/>
    </source>
</evidence>
<organism evidence="4 5">
    <name type="scientific">Panicum hallii var. hallii</name>
    <dbReference type="NCBI Taxonomy" id="1504633"/>
    <lineage>
        <taxon>Eukaryota</taxon>
        <taxon>Viridiplantae</taxon>
        <taxon>Streptophyta</taxon>
        <taxon>Embryophyta</taxon>
        <taxon>Tracheophyta</taxon>
        <taxon>Spermatophyta</taxon>
        <taxon>Magnoliopsida</taxon>
        <taxon>Liliopsida</taxon>
        <taxon>Poales</taxon>
        <taxon>Poaceae</taxon>
        <taxon>PACMAD clade</taxon>
        <taxon>Panicoideae</taxon>
        <taxon>Panicodae</taxon>
        <taxon>Paniceae</taxon>
        <taxon>Panicinae</taxon>
        <taxon>Panicum</taxon>
        <taxon>Panicum sect. Panicum</taxon>
    </lineage>
</organism>
<proteinExistence type="inferred from homology"/>
<evidence type="ECO:0000256" key="1">
    <source>
        <dbReference type="ARBA" id="ARBA00009861"/>
    </source>
</evidence>
<keyword evidence="3" id="KW-0012">Acyltransferase</keyword>
<dbReference type="PANTHER" id="PTHR31642">
    <property type="entry name" value="TRICHOTHECENE 3-O-ACETYLTRANSFERASE"/>
    <property type="match status" value="1"/>
</dbReference>
<evidence type="ECO:0000256" key="2">
    <source>
        <dbReference type="ARBA" id="ARBA00022679"/>
    </source>
</evidence>
<keyword evidence="5" id="KW-1185">Reference proteome</keyword>
<dbReference type="EMBL" id="CM009755">
    <property type="protein sequence ID" value="PUZ47868.1"/>
    <property type="molecule type" value="Genomic_DNA"/>
</dbReference>
<gene>
    <name evidence="4" type="ORF">GQ55_7G200600</name>
</gene>
<dbReference type="STRING" id="1504633.A0A2T7CWZ4"/>
<name>A0A2T7CWZ4_9POAL</name>
<reference evidence="4 5" key="1">
    <citation type="submission" date="2018-04" db="EMBL/GenBank/DDBJ databases">
        <title>WGS assembly of Panicum hallii var. hallii HAL2.</title>
        <authorList>
            <person name="Lovell J."/>
            <person name="Jenkins J."/>
            <person name="Lowry D."/>
            <person name="Mamidi S."/>
            <person name="Sreedasyam A."/>
            <person name="Weng X."/>
            <person name="Barry K."/>
            <person name="Bonette J."/>
            <person name="Campitelli B."/>
            <person name="Daum C."/>
            <person name="Gordon S."/>
            <person name="Gould B."/>
            <person name="Lipzen A."/>
            <person name="MacQueen A."/>
            <person name="Palacio-Mejia J."/>
            <person name="Plott C."/>
            <person name="Shakirov E."/>
            <person name="Shu S."/>
            <person name="Yoshinaga Y."/>
            <person name="Zane M."/>
            <person name="Rokhsar D."/>
            <person name="Grimwood J."/>
            <person name="Schmutz J."/>
            <person name="Juenger T."/>
        </authorList>
    </citation>
    <scope>NUCLEOTIDE SEQUENCE [LARGE SCALE GENOMIC DNA]</scope>
    <source>
        <strain evidence="5">cv. HAL2</strain>
    </source>
</reference>
<dbReference type="AlphaFoldDB" id="A0A2T7CWZ4"/>
<dbReference type="Gene3D" id="3.30.559.10">
    <property type="entry name" value="Chloramphenicol acetyltransferase-like domain"/>
    <property type="match status" value="2"/>
</dbReference>
<evidence type="ECO:0000313" key="4">
    <source>
        <dbReference type="EMBL" id="PUZ47868.1"/>
    </source>
</evidence>